<evidence type="ECO:0000313" key="2">
    <source>
        <dbReference type="EMBL" id="VAW91543.1"/>
    </source>
</evidence>
<dbReference type="SUPFAM" id="SSF55729">
    <property type="entry name" value="Acyl-CoA N-acyltransferases (Nat)"/>
    <property type="match status" value="1"/>
</dbReference>
<reference evidence="2" key="1">
    <citation type="submission" date="2018-06" db="EMBL/GenBank/DDBJ databases">
        <authorList>
            <person name="Zhirakovskaya E."/>
        </authorList>
    </citation>
    <scope>NUCLEOTIDE SEQUENCE</scope>
</reference>
<gene>
    <name evidence="2" type="ORF">MNBD_GAMMA23-1043</name>
</gene>
<dbReference type="GO" id="GO:0016747">
    <property type="term" value="F:acyltransferase activity, transferring groups other than amino-acyl groups"/>
    <property type="evidence" value="ECO:0007669"/>
    <property type="project" value="InterPro"/>
</dbReference>
<dbReference type="InterPro" id="IPR000182">
    <property type="entry name" value="GNAT_dom"/>
</dbReference>
<dbReference type="EMBL" id="UOFT01000011">
    <property type="protein sequence ID" value="VAW91543.1"/>
    <property type="molecule type" value="Genomic_DNA"/>
</dbReference>
<dbReference type="Pfam" id="PF00583">
    <property type="entry name" value="Acetyltransf_1"/>
    <property type="match status" value="1"/>
</dbReference>
<feature type="domain" description="N-acetyltransferase" evidence="1">
    <location>
        <begin position="2"/>
        <end position="141"/>
    </location>
</feature>
<dbReference type="AlphaFoldDB" id="A0A3B0ZTY6"/>
<evidence type="ECO:0000259" key="1">
    <source>
        <dbReference type="PROSITE" id="PS51186"/>
    </source>
</evidence>
<organism evidence="2">
    <name type="scientific">hydrothermal vent metagenome</name>
    <dbReference type="NCBI Taxonomy" id="652676"/>
    <lineage>
        <taxon>unclassified sequences</taxon>
        <taxon>metagenomes</taxon>
        <taxon>ecological metagenomes</taxon>
    </lineage>
</organism>
<sequence>MTEILLATTDVEIKACYPVMQQLRPAYSEVAFLTQTKKQIQKGYHLAYLKDGRHICSVAGYRYSECLAWGVFLYVDDLITDSEQRSKGYGKLLLDWLMEQAKSQQCAQLHLDSGVQRLDAHRFYEAQGMVHNSHHYAVDIK</sequence>
<dbReference type="CDD" id="cd04301">
    <property type="entry name" value="NAT_SF"/>
    <property type="match status" value="1"/>
</dbReference>
<dbReference type="Gene3D" id="3.40.630.30">
    <property type="match status" value="1"/>
</dbReference>
<accession>A0A3B0ZTY6</accession>
<name>A0A3B0ZTY6_9ZZZZ</name>
<dbReference type="InterPro" id="IPR016181">
    <property type="entry name" value="Acyl_CoA_acyltransferase"/>
</dbReference>
<keyword evidence="2" id="KW-0808">Transferase</keyword>
<protein>
    <submittedName>
        <fullName evidence="2">Histone acetyltransferase HPA2 and related acetyltransferases</fullName>
    </submittedName>
</protein>
<dbReference type="PROSITE" id="PS51186">
    <property type="entry name" value="GNAT"/>
    <property type="match status" value="1"/>
</dbReference>
<proteinExistence type="predicted"/>